<evidence type="ECO:0000256" key="5">
    <source>
        <dbReference type="ARBA" id="ARBA00023136"/>
    </source>
</evidence>
<dbReference type="InterPro" id="IPR001046">
    <property type="entry name" value="NRAMP_fam"/>
</dbReference>
<keyword evidence="3 6" id="KW-0812">Transmembrane</keyword>
<feature type="transmembrane region" description="Helical" evidence="6">
    <location>
        <begin position="119"/>
        <end position="140"/>
    </location>
</feature>
<dbReference type="Pfam" id="PF01566">
    <property type="entry name" value="Nramp"/>
    <property type="match status" value="1"/>
</dbReference>
<dbReference type="GO" id="GO:0005384">
    <property type="term" value="F:manganese ion transmembrane transporter activity"/>
    <property type="evidence" value="ECO:0007669"/>
    <property type="project" value="TreeGrafter"/>
</dbReference>
<dbReference type="GO" id="GO:0005886">
    <property type="term" value="C:plasma membrane"/>
    <property type="evidence" value="ECO:0007669"/>
    <property type="project" value="TreeGrafter"/>
</dbReference>
<dbReference type="STRING" id="4846.A0A367KUR4"/>
<accession>A0A367KUR4</accession>
<dbReference type="EMBL" id="PJQM01000342">
    <property type="protein sequence ID" value="RCI05622.1"/>
    <property type="molecule type" value="Genomic_DNA"/>
</dbReference>
<gene>
    <name evidence="7" type="ORF">CU098_012596</name>
</gene>
<dbReference type="NCBIfam" id="NF037982">
    <property type="entry name" value="Nramp_1"/>
    <property type="match status" value="1"/>
</dbReference>
<dbReference type="PANTHER" id="PTHR11706">
    <property type="entry name" value="SOLUTE CARRIER PROTEIN FAMILY 11 MEMBER"/>
    <property type="match status" value="1"/>
</dbReference>
<evidence type="ECO:0000256" key="3">
    <source>
        <dbReference type="ARBA" id="ARBA00022692"/>
    </source>
</evidence>
<feature type="transmembrane region" description="Helical" evidence="6">
    <location>
        <begin position="228"/>
        <end position="253"/>
    </location>
</feature>
<keyword evidence="5 6" id="KW-0472">Membrane</keyword>
<keyword evidence="4 6" id="KW-1133">Transmembrane helix</keyword>
<feature type="transmembrane region" description="Helical" evidence="6">
    <location>
        <begin position="51"/>
        <end position="74"/>
    </location>
</feature>
<feature type="transmembrane region" description="Helical" evidence="6">
    <location>
        <begin position="152"/>
        <end position="170"/>
    </location>
</feature>
<feature type="transmembrane region" description="Helical" evidence="6">
    <location>
        <begin position="273"/>
        <end position="293"/>
    </location>
</feature>
<organism evidence="7 8">
    <name type="scientific">Rhizopus stolonifer</name>
    <name type="common">Rhizopus nigricans</name>
    <dbReference type="NCBI Taxonomy" id="4846"/>
    <lineage>
        <taxon>Eukaryota</taxon>
        <taxon>Fungi</taxon>
        <taxon>Fungi incertae sedis</taxon>
        <taxon>Mucoromycota</taxon>
        <taxon>Mucoromycotina</taxon>
        <taxon>Mucoromycetes</taxon>
        <taxon>Mucorales</taxon>
        <taxon>Mucorineae</taxon>
        <taxon>Rhizopodaceae</taxon>
        <taxon>Rhizopus</taxon>
    </lineage>
</organism>
<protein>
    <submittedName>
        <fullName evidence="7">Uncharacterized protein</fullName>
    </submittedName>
</protein>
<evidence type="ECO:0000313" key="8">
    <source>
        <dbReference type="Proteomes" id="UP000253551"/>
    </source>
</evidence>
<comment type="caution">
    <text evidence="7">The sequence shown here is derived from an EMBL/GenBank/DDBJ whole genome shotgun (WGS) entry which is preliminary data.</text>
</comment>
<dbReference type="PANTHER" id="PTHR11706:SF33">
    <property type="entry name" value="NATURAL RESISTANCE-ASSOCIATED MACROPHAGE PROTEIN 2"/>
    <property type="match status" value="1"/>
</dbReference>
<dbReference type="Proteomes" id="UP000253551">
    <property type="component" value="Unassembled WGS sequence"/>
</dbReference>
<evidence type="ECO:0000256" key="1">
    <source>
        <dbReference type="ARBA" id="ARBA00004141"/>
    </source>
</evidence>
<evidence type="ECO:0000313" key="7">
    <source>
        <dbReference type="EMBL" id="RCI05622.1"/>
    </source>
</evidence>
<reference evidence="7 8" key="1">
    <citation type="journal article" date="2018" name="G3 (Bethesda)">
        <title>Phylogenetic and Phylogenomic Definition of Rhizopus Species.</title>
        <authorList>
            <person name="Gryganskyi A.P."/>
            <person name="Golan J."/>
            <person name="Dolatabadi S."/>
            <person name="Mondo S."/>
            <person name="Robb S."/>
            <person name="Idnurm A."/>
            <person name="Muszewska A."/>
            <person name="Steczkiewicz K."/>
            <person name="Masonjones S."/>
            <person name="Liao H.L."/>
            <person name="Gajdeczka M.T."/>
            <person name="Anike F."/>
            <person name="Vuek A."/>
            <person name="Anishchenko I.M."/>
            <person name="Voigt K."/>
            <person name="de Hoog G.S."/>
            <person name="Smith M.E."/>
            <person name="Heitman J."/>
            <person name="Vilgalys R."/>
            <person name="Stajich J.E."/>
        </authorList>
    </citation>
    <scope>NUCLEOTIDE SEQUENCE [LARGE SCALE GENOMIC DNA]</scope>
    <source>
        <strain evidence="7 8">LSU 92-RS-03</strain>
    </source>
</reference>
<keyword evidence="2" id="KW-0813">Transport</keyword>
<comment type="subcellular location">
    <subcellularLocation>
        <location evidence="1">Membrane</location>
        <topology evidence="1">Multi-pass membrane protein</topology>
    </subcellularLocation>
</comment>
<evidence type="ECO:0000256" key="4">
    <source>
        <dbReference type="ARBA" id="ARBA00022989"/>
    </source>
</evidence>
<proteinExistence type="predicted"/>
<keyword evidence="8" id="KW-1185">Reference proteome</keyword>
<feature type="transmembrane region" description="Helical" evidence="6">
    <location>
        <begin position="195"/>
        <end position="216"/>
    </location>
</feature>
<dbReference type="OrthoDB" id="409173at2759"/>
<sequence length="296" mass="33276">MQDKNIEQDSKFSFKKLWEYMGPGWLMYQSYLDPGNLESDLQTGAISGYSLLWLLLWSHLISLVFQLLSAKLGIVTGKHLSELIRQHYSSKLAHTFWICVQLAMIGSDALQVVGTAVALHILLGCPVWLAVLMTLMDIVTCTWIQKKSVHQIEILCVILVSFIASCFWYECFQSKPQIMDIFKGFVPSVPRHTEFQSVAIVGAVVIPHNMFLHSALVSCSKQKREAQFYFSLESGLTLGVSFLVNMAIVIVFAQVFYKETMIHLPGLMDADTVLVKTLGFTAKYVWAVGLLVGKEI</sequence>
<dbReference type="PRINTS" id="PR00447">
    <property type="entry name" value="NATRESASSCMP"/>
</dbReference>
<dbReference type="GO" id="GO:0034755">
    <property type="term" value="P:iron ion transmembrane transport"/>
    <property type="evidence" value="ECO:0007669"/>
    <property type="project" value="TreeGrafter"/>
</dbReference>
<name>A0A367KUR4_RHIST</name>
<evidence type="ECO:0000256" key="2">
    <source>
        <dbReference type="ARBA" id="ARBA00022448"/>
    </source>
</evidence>
<dbReference type="GO" id="GO:0015086">
    <property type="term" value="F:cadmium ion transmembrane transporter activity"/>
    <property type="evidence" value="ECO:0007669"/>
    <property type="project" value="TreeGrafter"/>
</dbReference>
<evidence type="ECO:0000256" key="6">
    <source>
        <dbReference type="SAM" id="Phobius"/>
    </source>
</evidence>
<dbReference type="AlphaFoldDB" id="A0A367KUR4"/>